<dbReference type="SUPFAM" id="SSF56784">
    <property type="entry name" value="HAD-like"/>
    <property type="match status" value="1"/>
</dbReference>
<protein>
    <recommendedName>
        <fullName evidence="2">FCP1 homology domain-containing protein</fullName>
    </recommendedName>
</protein>
<keyword evidence="1" id="KW-0472">Membrane</keyword>
<gene>
    <name evidence="3" type="ORF">GSBLH_T00000778001</name>
</gene>
<dbReference type="AlphaFoldDB" id="D8LXY3"/>
<dbReference type="InterPro" id="IPR023214">
    <property type="entry name" value="HAD_sf"/>
</dbReference>
<dbReference type="SMART" id="SM00577">
    <property type="entry name" value="CPDc"/>
    <property type="match status" value="1"/>
</dbReference>
<feature type="transmembrane region" description="Helical" evidence="1">
    <location>
        <begin position="27"/>
        <end position="49"/>
    </location>
</feature>
<dbReference type="Gene3D" id="3.40.50.1000">
    <property type="entry name" value="HAD superfamily/HAD-like"/>
    <property type="match status" value="1"/>
</dbReference>
<accession>D8LXY3</accession>
<dbReference type="InterPro" id="IPR036412">
    <property type="entry name" value="HAD-like_sf"/>
</dbReference>
<dbReference type="PROSITE" id="PS50969">
    <property type="entry name" value="FCP1"/>
    <property type="match status" value="1"/>
</dbReference>
<keyword evidence="1" id="KW-1133">Transmembrane helix</keyword>
<dbReference type="InterPro" id="IPR011948">
    <property type="entry name" value="Dullard_phosphatase"/>
</dbReference>
<sequence length="260" mass="30051">MTVLFAKPLLPLEKRKRATLWSSTKSLFLFSLILSCYFSFGSVSLLSVVQNRARWMFHNRNPPTYEPPTGPFLGPQRECDQGKKTLVLDLDETLVHSSFQPSDDCQYVIPVDIDGNIYNVYVYRRPGVLEFIRRMSELYEVVIYTASLQKYADPLLDLMDPNHYIAKRLFRNYCVCSEGVFVKDLGLLGRDMKDVIMVDNAAISYKFQPLNGIECKPFINDFSDTELSEMTPFLEYLSKKNDIRQFSTLWGATREQSQNI</sequence>
<evidence type="ECO:0000313" key="3">
    <source>
        <dbReference type="EMBL" id="CBK20438.2"/>
    </source>
</evidence>
<proteinExistence type="predicted"/>
<evidence type="ECO:0000313" key="4">
    <source>
        <dbReference type="Proteomes" id="UP000008312"/>
    </source>
</evidence>
<feature type="domain" description="FCP1 homology" evidence="2">
    <location>
        <begin position="79"/>
        <end position="237"/>
    </location>
</feature>
<dbReference type="EMBL" id="FN668639">
    <property type="protein sequence ID" value="CBK20438.2"/>
    <property type="molecule type" value="Genomic_DNA"/>
</dbReference>
<dbReference type="InParanoid" id="D8LXY3"/>
<dbReference type="Pfam" id="PF03031">
    <property type="entry name" value="NIF"/>
    <property type="match status" value="1"/>
</dbReference>
<reference evidence="3" key="1">
    <citation type="submission" date="2010-02" db="EMBL/GenBank/DDBJ databases">
        <title>Sequencing and annotation of the Blastocystis hominis genome.</title>
        <authorList>
            <person name="Wincker P."/>
        </authorList>
    </citation>
    <scope>NUCLEOTIDE SEQUENCE</scope>
    <source>
        <strain evidence="3">Singapore isolate B</strain>
    </source>
</reference>
<dbReference type="RefSeq" id="XP_012894486.1">
    <property type="nucleotide sequence ID" value="XM_013039032.1"/>
</dbReference>
<evidence type="ECO:0000259" key="2">
    <source>
        <dbReference type="PROSITE" id="PS50969"/>
    </source>
</evidence>
<evidence type="ECO:0000256" key="1">
    <source>
        <dbReference type="SAM" id="Phobius"/>
    </source>
</evidence>
<dbReference type="Proteomes" id="UP000008312">
    <property type="component" value="Unassembled WGS sequence"/>
</dbReference>
<dbReference type="InterPro" id="IPR004274">
    <property type="entry name" value="FCP1_dom"/>
</dbReference>
<dbReference type="OMA" id="CCLKAQD"/>
<name>D8LXY3_BLAHO</name>
<dbReference type="PANTHER" id="PTHR12210">
    <property type="entry name" value="DULLARD PROTEIN PHOSPHATASE"/>
    <property type="match status" value="1"/>
</dbReference>
<dbReference type="FunFam" id="3.40.50.1000:FF:000093">
    <property type="entry name" value="NLI interacting factor-like phosphatase family protein"/>
    <property type="match status" value="1"/>
</dbReference>
<dbReference type="CDD" id="cd07521">
    <property type="entry name" value="HAD_FCP1-like"/>
    <property type="match status" value="1"/>
</dbReference>
<dbReference type="GeneID" id="24918069"/>
<dbReference type="OrthoDB" id="277011at2759"/>
<dbReference type="GO" id="GO:0016791">
    <property type="term" value="F:phosphatase activity"/>
    <property type="evidence" value="ECO:0007669"/>
    <property type="project" value="InterPro"/>
</dbReference>
<keyword evidence="1" id="KW-0812">Transmembrane</keyword>
<keyword evidence="4" id="KW-1185">Reference proteome</keyword>
<dbReference type="NCBIfam" id="TIGR02251">
    <property type="entry name" value="HIF-SF_euk"/>
    <property type="match status" value="1"/>
</dbReference>
<organism evidence="3">
    <name type="scientific">Blastocystis hominis</name>
    <dbReference type="NCBI Taxonomy" id="12968"/>
    <lineage>
        <taxon>Eukaryota</taxon>
        <taxon>Sar</taxon>
        <taxon>Stramenopiles</taxon>
        <taxon>Bigyra</taxon>
        <taxon>Opalozoa</taxon>
        <taxon>Opalinata</taxon>
        <taxon>Blastocystidae</taxon>
        <taxon>Blastocystis</taxon>
    </lineage>
</organism>
<dbReference type="InterPro" id="IPR050365">
    <property type="entry name" value="TIM50"/>
</dbReference>